<evidence type="ECO:0000256" key="1">
    <source>
        <dbReference type="ARBA" id="ARBA00004167"/>
    </source>
</evidence>
<gene>
    <name evidence="9" type="ORF">EYB53_012950</name>
</gene>
<evidence type="ECO:0000256" key="5">
    <source>
        <dbReference type="ARBA" id="ARBA00022989"/>
    </source>
</evidence>
<evidence type="ECO:0000256" key="6">
    <source>
        <dbReference type="ARBA" id="ARBA00023010"/>
    </source>
</evidence>
<accession>A0ABS4DB06</accession>
<evidence type="ECO:0000256" key="3">
    <source>
        <dbReference type="ARBA" id="ARBA00022692"/>
    </source>
</evidence>
<keyword evidence="5" id="KW-1133">Transmembrane helix</keyword>
<keyword evidence="6" id="KW-0811">Translocation</keyword>
<dbReference type="PRINTS" id="PR01506">
    <property type="entry name" value="TATBPROTEIN"/>
</dbReference>
<keyword evidence="3" id="KW-0812">Transmembrane</keyword>
<dbReference type="RefSeq" id="WP_167857384.1">
    <property type="nucleotide sequence ID" value="NZ_SIJK02000021.1"/>
</dbReference>
<evidence type="ECO:0000256" key="8">
    <source>
        <dbReference type="SAM" id="Coils"/>
    </source>
</evidence>
<dbReference type="Gene3D" id="1.20.5.3310">
    <property type="match status" value="1"/>
</dbReference>
<keyword evidence="2" id="KW-0813">Transport</keyword>
<keyword evidence="8" id="KW-0175">Coiled coil</keyword>
<comment type="subcellular location">
    <subcellularLocation>
        <location evidence="1">Membrane</location>
        <topology evidence="1">Single-pass membrane protein</topology>
    </subcellularLocation>
</comment>
<sequence>MEFFNIHLTELLIIAGLALVIFGPERLPELGRFAGKHVARFLAWQQQSPEFQMINEVRAEFEQEIASLRDELVRTRKHFDISPDLTSLPKELRPMLRLTDSTTTPAEAADLIAGDPAQTILPPREAGAGAEIGPDVPNLTEVAQSNGVVAPADLAEATQTVREQLAAPPPLVPTPAAGSVPAPPRPARMAATQPTGVLNSVQDWAPVPATEGTIAEPQTSDSHEVTAPPEPQPAMVTLSVEEHAQLVGQLEAVTIALHHLVAELRERGLLSESWSAEVEVQAQETLSR</sequence>
<dbReference type="Pfam" id="PF02416">
    <property type="entry name" value="TatA_B_E"/>
    <property type="match status" value="1"/>
</dbReference>
<evidence type="ECO:0000256" key="4">
    <source>
        <dbReference type="ARBA" id="ARBA00022927"/>
    </source>
</evidence>
<evidence type="ECO:0000256" key="2">
    <source>
        <dbReference type="ARBA" id="ARBA00022448"/>
    </source>
</evidence>
<keyword evidence="7" id="KW-0472">Membrane</keyword>
<feature type="coiled-coil region" evidence="8">
    <location>
        <begin position="51"/>
        <end position="78"/>
    </location>
</feature>
<proteinExistence type="predicted"/>
<protein>
    <submittedName>
        <fullName evidence="9">Twin-arginine translocase TatA/TatE family subunit</fullName>
    </submittedName>
</protein>
<organism evidence="9 10">
    <name type="scientific">Candidatus Chloroploca mongolica</name>
    <dbReference type="NCBI Taxonomy" id="2528176"/>
    <lineage>
        <taxon>Bacteria</taxon>
        <taxon>Bacillati</taxon>
        <taxon>Chloroflexota</taxon>
        <taxon>Chloroflexia</taxon>
        <taxon>Chloroflexales</taxon>
        <taxon>Chloroflexineae</taxon>
        <taxon>Oscillochloridaceae</taxon>
        <taxon>Candidatus Chloroploca</taxon>
    </lineage>
</organism>
<name>A0ABS4DB06_9CHLR</name>
<evidence type="ECO:0000256" key="7">
    <source>
        <dbReference type="ARBA" id="ARBA00023136"/>
    </source>
</evidence>
<keyword evidence="4" id="KW-0653">Protein transport</keyword>
<dbReference type="PANTHER" id="PTHR33162:SF1">
    <property type="entry name" value="SEC-INDEPENDENT PROTEIN TRANSLOCASE PROTEIN TATA, CHLOROPLASTIC"/>
    <property type="match status" value="1"/>
</dbReference>
<dbReference type="InterPro" id="IPR003369">
    <property type="entry name" value="TatA/B/E"/>
</dbReference>
<evidence type="ECO:0000313" key="9">
    <source>
        <dbReference type="EMBL" id="MBP1466616.1"/>
    </source>
</evidence>
<dbReference type="PANTHER" id="PTHR33162">
    <property type="entry name" value="SEC-INDEPENDENT PROTEIN TRANSLOCASE PROTEIN TATA, CHLOROPLASTIC"/>
    <property type="match status" value="1"/>
</dbReference>
<comment type="caution">
    <text evidence="9">The sequence shown here is derived from an EMBL/GenBank/DDBJ whole genome shotgun (WGS) entry which is preliminary data.</text>
</comment>
<dbReference type="Proteomes" id="UP001193081">
    <property type="component" value="Unassembled WGS sequence"/>
</dbReference>
<reference evidence="9 10" key="1">
    <citation type="submission" date="2021-03" db="EMBL/GenBank/DDBJ databases">
        <authorList>
            <person name="Grouzdev D.S."/>
        </authorList>
    </citation>
    <scope>NUCLEOTIDE SEQUENCE [LARGE SCALE GENOMIC DNA]</scope>
    <source>
        <strain evidence="9 10">M50-1</strain>
    </source>
</reference>
<keyword evidence="10" id="KW-1185">Reference proteome</keyword>
<evidence type="ECO:0000313" key="10">
    <source>
        <dbReference type="Proteomes" id="UP001193081"/>
    </source>
</evidence>
<dbReference type="EMBL" id="SIJK02000021">
    <property type="protein sequence ID" value="MBP1466616.1"/>
    <property type="molecule type" value="Genomic_DNA"/>
</dbReference>